<feature type="coiled-coil region" evidence="1">
    <location>
        <begin position="634"/>
        <end position="661"/>
    </location>
</feature>
<feature type="chain" id="PRO_5033014784" description="DUF4116 domain-containing protein" evidence="2">
    <location>
        <begin position="28"/>
        <end position="1296"/>
    </location>
</feature>
<gene>
    <name evidence="4" type="ORF">SNAT2548_LOCUS15112</name>
</gene>
<evidence type="ECO:0000313" key="4">
    <source>
        <dbReference type="EMBL" id="CAE7285577.1"/>
    </source>
</evidence>
<comment type="caution">
    <text evidence="4">The sequence shown here is derived from an EMBL/GenBank/DDBJ whole genome shotgun (WGS) entry which is preliminary data.</text>
</comment>
<reference evidence="4" key="1">
    <citation type="submission" date="2021-02" db="EMBL/GenBank/DDBJ databases">
        <authorList>
            <person name="Dougan E. K."/>
            <person name="Rhodes N."/>
            <person name="Thang M."/>
            <person name="Chan C."/>
        </authorList>
    </citation>
    <scope>NUCLEOTIDE SEQUENCE</scope>
</reference>
<feature type="domain" description="DUF4116" evidence="3">
    <location>
        <begin position="589"/>
        <end position="632"/>
    </location>
</feature>
<proteinExistence type="predicted"/>
<organism evidence="4 5">
    <name type="scientific">Symbiodinium natans</name>
    <dbReference type="NCBI Taxonomy" id="878477"/>
    <lineage>
        <taxon>Eukaryota</taxon>
        <taxon>Sar</taxon>
        <taxon>Alveolata</taxon>
        <taxon>Dinophyceae</taxon>
        <taxon>Suessiales</taxon>
        <taxon>Symbiodiniaceae</taxon>
        <taxon>Symbiodinium</taxon>
    </lineage>
</organism>
<name>A0A812MXZ4_9DINO</name>
<keyword evidence="2" id="KW-0732">Signal</keyword>
<feature type="domain" description="DUF4116" evidence="3">
    <location>
        <begin position="1236"/>
        <end position="1274"/>
    </location>
</feature>
<dbReference type="Proteomes" id="UP000604046">
    <property type="component" value="Unassembled WGS sequence"/>
</dbReference>
<accession>A0A812MXZ4</accession>
<sequence>MAKMLMRRRRWWFFCWLLALGLLTSQQYHSGFLPSPRTSWKPNHCAGRAARNEEHLRVSSSQKKQADKGVSAKEAAFLWRSEAGWFRALQILERYGDQYDVSRMDEAWWKARVKDRTSKLDVTCRHCGHRSRSTSLDSLQQGTTPGCFCNGAVPWSSPAGRARCLQMIWERFGDQYDVRRMEEAWWKAHVKDQKSKLDVTCRHCGHRSRTTRLGHLQQGQSPGCFCNGGVPWTSPAGRARCLDMIWERYGGQYDVRRMDEAWWKAHVKGAASKLDVTCRHCGHRSRSTKLNHLQTGHAPGCFCNGGVPWSSPAGRSRCLEMIGERYGDQYDASHMDEAWWKAHVKDQKSKLDVTCRHCGHRSRSTKLNHLQQGQSPGCLCSRKTEGKLMRWLAQNFSQFDVTSQVGGCTSPASNRTLPFDFGINNDTILIELDGNIGHFGLGWGGSDDDRGVPQRDHFKEEWALRNGKTVVRLLQEDVYGDSWDWKGFLSSAIQHSIRNSPPCVITQDATQYKSGIYRELRGIRCQVGYFQSNHGVPIPYLTRLQSHGVCFIPGGRFRVFKTENVNNQGAGPKSSSWDLLRPPPKTSKVVSAAVSQSPYSLRLASMELRGDRALVLDCVRQSSGALRYAAPALLADAEVVLAAVRQDVQCLRQASESLRDNKELMLEAVRLNGVALQFASPALQADREVVLAAVEQSWLLCWLLALGLLANLQYRPGFLQFHRARWEPKRCARPVARHAALERLHEHLHARSCQTTEVEKSVKEATFLWRRKAGRFRALKILGESYGDQYDVSRMDEAWWKGHVTGKNSKLDVTCRHCGHRSRSTKLNHLQTGHAPGCFCNGGVPWSRPAGRARCLEIIWERYGGQYDVSRMDEAWWKAHVQDQKSKLDVTCRRCGHRSRSTSLVSLQQGCAPGCFCNRGVPWSSPAGRARCLEMIGERNGDQYDVSRMDETWWRAHVKNRTSKLDVTCRHCGHRSRSTWVSSLQQGAAPGCFCNGGVPWSSPAGRARCLEIIWERYGGQYDVRRMDEAWWKAHVSSVSSKLDATCRRCGHRSRSTRLSDLQQGHSPGCFCSRKTEGKLMRWLAQNFSQFNVTSQVGGCTSPASNRTLPFDFGLNNDTILIELDGNIGHFGLGWGGSEDDGGVPQRDHFKEQWALRNGKTVVRLLQEDVYGDSWDWKGFLASAVRQTIRNSRPCVLTQDATQYKSGIYRELRARARCQVGYFQPVHGAPIPYLTRRSGHALEYASDALRSDRQVVLAAVRQDKRAMSHAGKELRADVEVLRLARGAGGYASQGEAT</sequence>
<feature type="signal peptide" evidence="2">
    <location>
        <begin position="1"/>
        <end position="27"/>
    </location>
</feature>
<evidence type="ECO:0000256" key="2">
    <source>
        <dbReference type="SAM" id="SignalP"/>
    </source>
</evidence>
<evidence type="ECO:0000313" key="5">
    <source>
        <dbReference type="Proteomes" id="UP000604046"/>
    </source>
</evidence>
<feature type="domain" description="DUF4116" evidence="3">
    <location>
        <begin position="637"/>
        <end position="684"/>
    </location>
</feature>
<dbReference type="EMBL" id="CAJNDS010001868">
    <property type="protein sequence ID" value="CAE7285577.1"/>
    <property type="molecule type" value="Genomic_DNA"/>
</dbReference>
<keyword evidence="5" id="KW-1185">Reference proteome</keyword>
<dbReference type="InterPro" id="IPR025197">
    <property type="entry name" value="DUF4116"/>
</dbReference>
<dbReference type="Pfam" id="PF13475">
    <property type="entry name" value="DUF4116"/>
    <property type="match status" value="3"/>
</dbReference>
<evidence type="ECO:0000259" key="3">
    <source>
        <dbReference type="Pfam" id="PF13475"/>
    </source>
</evidence>
<protein>
    <recommendedName>
        <fullName evidence="3">DUF4116 domain-containing protein</fullName>
    </recommendedName>
</protein>
<evidence type="ECO:0000256" key="1">
    <source>
        <dbReference type="SAM" id="Coils"/>
    </source>
</evidence>
<keyword evidence="1" id="KW-0175">Coiled coil</keyword>